<feature type="region of interest" description="Disordered" evidence="2">
    <location>
        <begin position="676"/>
        <end position="713"/>
    </location>
</feature>
<feature type="region of interest" description="Disordered" evidence="2">
    <location>
        <begin position="23"/>
        <end position="49"/>
    </location>
</feature>
<comment type="caution">
    <text evidence="4">The sequence shown here is derived from an EMBL/GenBank/DDBJ whole genome shotgun (WGS) entry which is preliminary data.</text>
</comment>
<protein>
    <recommendedName>
        <fullName evidence="3">EF-hand domain-containing protein</fullName>
    </recommendedName>
</protein>
<dbReference type="EMBL" id="AGSI01000013">
    <property type="protein sequence ID" value="EIE21025.1"/>
    <property type="molecule type" value="Genomic_DNA"/>
</dbReference>
<dbReference type="InterPro" id="IPR011992">
    <property type="entry name" value="EF-hand-dom_pair"/>
</dbReference>
<organism evidence="4 5">
    <name type="scientific">Coccomyxa subellipsoidea (strain C-169)</name>
    <name type="common">Green microalga</name>
    <dbReference type="NCBI Taxonomy" id="574566"/>
    <lineage>
        <taxon>Eukaryota</taxon>
        <taxon>Viridiplantae</taxon>
        <taxon>Chlorophyta</taxon>
        <taxon>core chlorophytes</taxon>
        <taxon>Trebouxiophyceae</taxon>
        <taxon>Trebouxiophyceae incertae sedis</taxon>
        <taxon>Coccomyxaceae</taxon>
        <taxon>Coccomyxa</taxon>
        <taxon>Coccomyxa subellipsoidea</taxon>
    </lineage>
</organism>
<dbReference type="AlphaFoldDB" id="I0YRK6"/>
<dbReference type="GO" id="GO:0005509">
    <property type="term" value="F:calcium ion binding"/>
    <property type="evidence" value="ECO:0007669"/>
    <property type="project" value="InterPro"/>
</dbReference>
<dbReference type="Proteomes" id="UP000007264">
    <property type="component" value="Unassembled WGS sequence"/>
</dbReference>
<evidence type="ECO:0000256" key="1">
    <source>
        <dbReference type="ARBA" id="ARBA00022837"/>
    </source>
</evidence>
<dbReference type="InterPro" id="IPR002048">
    <property type="entry name" value="EF_hand_dom"/>
</dbReference>
<dbReference type="eggNOG" id="ENOG502S6BV">
    <property type="taxonomic scope" value="Eukaryota"/>
</dbReference>
<dbReference type="SUPFAM" id="SSF47473">
    <property type="entry name" value="EF-hand"/>
    <property type="match status" value="2"/>
</dbReference>
<proteinExistence type="predicted"/>
<name>I0YRK6_COCSC</name>
<sequence>MSNLVIVAAVAYGLTQTVFKKSPKDKNPAEAVKKTAASAAERVPKPPQVLKPRPIDAARAVLAVESVSPEDSGRLFAVADTNSDGKVDLRELARAIKKLQEPAKSFEEARNAAVDAFVLFRVDGTKGMSEEQFRRWLQSWCLLRERNLKDAILGMERALQLPDAIMSPDDKAVSDELDAAMRSQESARRYWDTHKTGAAFSMWDADRNGKIGREKVNKALLRYASEELQHKSPGNKAVQAVSIVELDQELGPDSLDRLSFDNLLRRFAVAFGIVPGQVSDYLIETAMRKEQGEGPDPDHVIKMIQSVGEQSKAQRSAAAVVTHPRPMTAGRRDKMAVPASVKATAADGGHQEPESATMSTSDLSQAKQSENERDSPLAGKHMKQDGHQQDLASQIEARGIACARELMLIQTVDDGDTEGVFNAVDADGNARVDLRELALALSKWTLLVTRPESPLVAAKNLTLDLFMIFGVDPLEGFDSEQFRLVLQSWCLFTKIDFGVMARWLETALDLPDMQVTQEDKMAAEEITHAMSSPDAMNAAVEAHKIDLAFHLWDSDGDGVASRKKLTRALTWYYRLLTQVQEQTGTVDDGNARRPEVIEFLEQEQRPGLPELDIGAFRKLVQRFCQLTDLPLPEICDFLLSAALTGGNTALDALADSGSDAPPLPGNIQGIIEDLRGQPEPDQAQPASTEGRHADTEAETGDLERKRADRRSSKIRGIIGGQQARLEDNGTTSTAIFATRHLNQKVSFSKSASRLLAAVPNLNRTVMAASYLQASGLQAGQTAQGQAQRGATAAAGGMQGPAAPEAEAAGPSQAPQPGISRRQLSAQGAEQDIVQRWLAFSLKASSTVAELKRFLLDRGQRPVIFTRSALLARVEGLLRFEHPEGSYP</sequence>
<dbReference type="GeneID" id="17039007"/>
<dbReference type="RefSeq" id="XP_005645569.1">
    <property type="nucleotide sequence ID" value="XM_005645512.1"/>
</dbReference>
<dbReference type="PROSITE" id="PS00018">
    <property type="entry name" value="EF_HAND_1"/>
    <property type="match status" value="1"/>
</dbReference>
<evidence type="ECO:0000313" key="5">
    <source>
        <dbReference type="Proteomes" id="UP000007264"/>
    </source>
</evidence>
<dbReference type="SMART" id="SM00054">
    <property type="entry name" value="EFh"/>
    <property type="match status" value="3"/>
</dbReference>
<evidence type="ECO:0000313" key="4">
    <source>
        <dbReference type="EMBL" id="EIE21025.1"/>
    </source>
</evidence>
<feature type="domain" description="EF-hand" evidence="3">
    <location>
        <begin position="67"/>
        <end position="102"/>
    </location>
</feature>
<evidence type="ECO:0000259" key="3">
    <source>
        <dbReference type="PROSITE" id="PS50222"/>
    </source>
</evidence>
<dbReference type="InterPro" id="IPR018247">
    <property type="entry name" value="EF_Hand_1_Ca_BS"/>
</dbReference>
<reference evidence="4 5" key="1">
    <citation type="journal article" date="2012" name="Genome Biol.">
        <title>The genome of the polar eukaryotic microalga coccomyxa subellipsoidea reveals traits of cold adaptation.</title>
        <authorList>
            <person name="Blanc G."/>
            <person name="Agarkova I."/>
            <person name="Grimwood J."/>
            <person name="Kuo A."/>
            <person name="Brueggeman A."/>
            <person name="Dunigan D."/>
            <person name="Gurnon J."/>
            <person name="Ladunga I."/>
            <person name="Lindquist E."/>
            <person name="Lucas S."/>
            <person name="Pangilinan J."/>
            <person name="Proschold T."/>
            <person name="Salamov A."/>
            <person name="Schmutz J."/>
            <person name="Weeks D."/>
            <person name="Yamada T."/>
            <person name="Claverie J.M."/>
            <person name="Grigoriev I."/>
            <person name="Van Etten J."/>
            <person name="Lomsadze A."/>
            <person name="Borodovsky M."/>
        </authorList>
    </citation>
    <scope>NUCLEOTIDE SEQUENCE [LARGE SCALE GENOMIC DNA]</scope>
    <source>
        <strain evidence="4 5">C-169</strain>
    </source>
</reference>
<keyword evidence="1" id="KW-0106">Calcium</keyword>
<feature type="compositionally biased region" description="Basic and acidic residues" evidence="2">
    <location>
        <begin position="689"/>
        <end position="711"/>
    </location>
</feature>
<dbReference type="OrthoDB" id="10523369at2759"/>
<dbReference type="KEGG" id="csl:COCSUDRAFT_56946"/>
<gene>
    <name evidence="4" type="ORF">COCSUDRAFT_56946</name>
</gene>
<dbReference type="Gene3D" id="1.10.238.10">
    <property type="entry name" value="EF-hand"/>
    <property type="match status" value="2"/>
</dbReference>
<feature type="compositionally biased region" description="Basic and acidic residues" evidence="2">
    <location>
        <begin position="23"/>
        <end position="33"/>
    </location>
</feature>
<feature type="compositionally biased region" description="Polar residues" evidence="2">
    <location>
        <begin position="354"/>
        <end position="368"/>
    </location>
</feature>
<feature type="domain" description="EF-hand" evidence="3">
    <location>
        <begin position="540"/>
        <end position="575"/>
    </location>
</feature>
<feature type="region of interest" description="Disordered" evidence="2">
    <location>
        <begin position="308"/>
        <end position="390"/>
    </location>
</feature>
<keyword evidence="5" id="KW-1185">Reference proteome</keyword>
<evidence type="ECO:0000256" key="2">
    <source>
        <dbReference type="SAM" id="MobiDB-lite"/>
    </source>
</evidence>
<dbReference type="PROSITE" id="PS50222">
    <property type="entry name" value="EF_HAND_2"/>
    <property type="match status" value="2"/>
</dbReference>
<feature type="compositionally biased region" description="Low complexity" evidence="2">
    <location>
        <begin position="787"/>
        <end position="817"/>
    </location>
</feature>
<accession>I0YRK6</accession>
<dbReference type="Pfam" id="PF13202">
    <property type="entry name" value="EF-hand_5"/>
    <property type="match status" value="1"/>
</dbReference>
<feature type="region of interest" description="Disordered" evidence="2">
    <location>
        <begin position="787"/>
        <end position="824"/>
    </location>
</feature>